<dbReference type="PANTHER" id="PTHR33209">
    <property type="entry name" value="PROTEASE 4"/>
    <property type="match status" value="1"/>
</dbReference>
<accession>M1N4K8</accession>
<dbReference type="eggNOG" id="COG0616">
    <property type="taxonomic scope" value="Bacteria"/>
</dbReference>
<keyword evidence="2" id="KW-0645">Protease</keyword>
<evidence type="ECO:0000256" key="2">
    <source>
        <dbReference type="ARBA" id="ARBA00022670"/>
    </source>
</evidence>
<dbReference type="Gene3D" id="6.20.330.10">
    <property type="match status" value="1"/>
</dbReference>
<keyword evidence="7" id="KW-1185">Reference proteome</keyword>
<protein>
    <submittedName>
        <fullName evidence="6">Phage protein</fullName>
    </submittedName>
</protein>
<evidence type="ECO:0000313" key="7">
    <source>
        <dbReference type="Proteomes" id="UP000011729"/>
    </source>
</evidence>
<keyword evidence="3" id="KW-0378">Hydrolase</keyword>
<evidence type="ECO:0000256" key="4">
    <source>
        <dbReference type="ARBA" id="ARBA00022825"/>
    </source>
</evidence>
<evidence type="ECO:0000256" key="3">
    <source>
        <dbReference type="ARBA" id="ARBA00022801"/>
    </source>
</evidence>
<dbReference type="Pfam" id="PF01343">
    <property type="entry name" value="Peptidase_S49"/>
    <property type="match status" value="1"/>
</dbReference>
<dbReference type="PANTHER" id="PTHR33209:SF1">
    <property type="entry name" value="PEPTIDASE S49 DOMAIN-CONTAINING PROTEIN"/>
    <property type="match status" value="1"/>
</dbReference>
<dbReference type="KEGG" id="baus:BAnh1_09620"/>
<sequence>MVNNLDMPFLMSRLFGVPHMLASTKLDVILNALAPRLFAGEKFPIGAFSQNDAIALRPPETYVVQNNVAILPVHGTLVRRGAWLGASSGLTSYEGLSASFREAIQQSDVRAVLLDIDSGGGEAGGVFDLVEEFRALSQQYNKPIWAHANELACSAAYAIACSAAQIWIARTAVVGSIGVVCAHLDQSRADEKSGYKWTFIFEGDHKLHGNPHEPLADTALKKMQADCTLLYDMFVDLVAQSRSMSSAAIRETKAETFIGTQAIELGLADVQGTLAQALEALMDSISLPPISTEEGQKIWHAPNTELKKMMTKGLSKSSTTTTKLKKMTTLTQTPKSLTTQKIRKMKLKVKKLKKMKTTKKIAKM</sequence>
<proteinExistence type="inferred from homology"/>
<dbReference type="Gene3D" id="3.90.226.10">
    <property type="entry name" value="2-enoyl-CoA Hydratase, Chain A, domain 1"/>
    <property type="match status" value="1"/>
</dbReference>
<dbReference type="EMBL" id="CP003123">
    <property type="protein sequence ID" value="AGF74834.1"/>
    <property type="molecule type" value="Genomic_DNA"/>
</dbReference>
<dbReference type="CDD" id="cd07022">
    <property type="entry name" value="S49_Sppa_36K_type"/>
    <property type="match status" value="1"/>
</dbReference>
<dbReference type="Proteomes" id="UP000011729">
    <property type="component" value="Chromosome"/>
</dbReference>
<dbReference type="InterPro" id="IPR033855">
    <property type="entry name" value="Protein_C"/>
</dbReference>
<name>M1N4K8_BARAA</name>
<dbReference type="SUPFAM" id="SSF52096">
    <property type="entry name" value="ClpP/crotonase"/>
    <property type="match status" value="1"/>
</dbReference>
<evidence type="ECO:0000259" key="5">
    <source>
        <dbReference type="Pfam" id="PF01343"/>
    </source>
</evidence>
<organism evidence="6 7">
    <name type="scientific">Bartonella australis (strain Aust/NH1)</name>
    <dbReference type="NCBI Taxonomy" id="1094489"/>
    <lineage>
        <taxon>Bacteria</taxon>
        <taxon>Pseudomonadati</taxon>
        <taxon>Pseudomonadota</taxon>
        <taxon>Alphaproteobacteria</taxon>
        <taxon>Hyphomicrobiales</taxon>
        <taxon>Bartonellaceae</taxon>
        <taxon>Bartonella</taxon>
    </lineage>
</organism>
<evidence type="ECO:0000313" key="6">
    <source>
        <dbReference type="EMBL" id="AGF74834.1"/>
    </source>
</evidence>
<feature type="domain" description="Peptidase S49" evidence="5">
    <location>
        <begin position="139"/>
        <end position="283"/>
    </location>
</feature>
<dbReference type="OrthoDB" id="266140at2"/>
<dbReference type="GO" id="GO:0006508">
    <property type="term" value="P:proteolysis"/>
    <property type="evidence" value="ECO:0007669"/>
    <property type="project" value="UniProtKB-KW"/>
</dbReference>
<dbReference type="InterPro" id="IPR002142">
    <property type="entry name" value="Peptidase_S49"/>
</dbReference>
<dbReference type="STRING" id="1094489.BAnh1_09620"/>
<evidence type="ECO:0000256" key="1">
    <source>
        <dbReference type="ARBA" id="ARBA00008683"/>
    </source>
</evidence>
<dbReference type="AlphaFoldDB" id="M1N4K8"/>
<dbReference type="GO" id="GO:0008236">
    <property type="term" value="F:serine-type peptidase activity"/>
    <property type="evidence" value="ECO:0007669"/>
    <property type="project" value="UniProtKB-KW"/>
</dbReference>
<keyword evidence="4" id="KW-0720">Serine protease</keyword>
<dbReference type="PATRIC" id="fig|1094489.3.peg.1178"/>
<dbReference type="InterPro" id="IPR029045">
    <property type="entry name" value="ClpP/crotonase-like_dom_sf"/>
</dbReference>
<comment type="similarity">
    <text evidence="1">Belongs to the peptidase S49 family.</text>
</comment>
<dbReference type="RefSeq" id="WP_015398338.1">
    <property type="nucleotide sequence ID" value="NC_020300.1"/>
</dbReference>
<dbReference type="HOGENOM" id="CLU_046540_4_1_5"/>
<reference evidence="6 7" key="1">
    <citation type="journal article" date="2013" name="PLoS Genet.">
        <title>A gene transfer agent and a dynamic repertoire of secretion systems hold the keys to the explosive radiation of the emerging pathogen Bartonella.</title>
        <authorList>
            <person name="Guy L."/>
            <person name="Nystedt B."/>
            <person name="Toft C."/>
            <person name="Zaremba-Niedzwiedzka K."/>
            <person name="Berglund E.C."/>
            <person name="Granberg F."/>
            <person name="Naslund K."/>
            <person name="Eriksson A.S."/>
            <person name="Andersson S.G."/>
        </authorList>
    </citation>
    <scope>NUCLEOTIDE SEQUENCE [LARGE SCALE GENOMIC DNA]</scope>
    <source>
        <strain evidence="6 7">Aust/NH1</strain>
    </source>
</reference>
<gene>
    <name evidence="6" type="ordered locus">BAnh1_09620</name>
</gene>